<dbReference type="PANTHER" id="PTHR37534:SF46">
    <property type="entry name" value="ZN(II)2CYS6 TRANSCRIPTION FACTOR (EUROFUNG)"/>
    <property type="match status" value="1"/>
</dbReference>
<comment type="subcellular location">
    <subcellularLocation>
        <location evidence="1">Nucleus</location>
    </subcellularLocation>
</comment>
<evidence type="ECO:0000256" key="2">
    <source>
        <dbReference type="ARBA" id="ARBA00023242"/>
    </source>
</evidence>
<dbReference type="EMBL" id="PVWQ01000009">
    <property type="protein sequence ID" value="RDW72766.1"/>
    <property type="molecule type" value="Genomic_DNA"/>
</dbReference>
<accession>A0A3D8RFM5</accession>
<evidence type="ECO:0000313" key="4">
    <source>
        <dbReference type="Proteomes" id="UP000256690"/>
    </source>
</evidence>
<dbReference type="GO" id="GO:0005634">
    <property type="term" value="C:nucleus"/>
    <property type="evidence" value="ECO:0007669"/>
    <property type="project" value="UniProtKB-SubCell"/>
</dbReference>
<sequence>MKYYVNVMTQLLTVSYQHNSFLSEFVPMAVDSPALSGALVSWASGHLSTVDNRYKITALEARSTALSRLAEAISRGSDNISVQETNAATCLVLLISEVCLGNHAGWYDHLIGAKNIISSAKFLANTGDEMLLGPNALKGSVEGRWILRNFAYHDILGSVTLGTKPLLRADYLHDITGVIDTYLGIGSGILILIAEISYLDPKSKSDTYTLPQNKKMSSKCSEIEQRLKAWQCHSDATSALVALGYAYRSAALIYLYRRMRSFIRLGSEYSSPTHRNELLGVLASKISLETTATLNHIAEIPSTEIVESALLFPLFLAGGEATKTMEINLIRQRLYLMLEKRHFQNISRALAILEEVWDRRMARLTLESDDADWQEILAGQGCQLLLT</sequence>
<name>A0A3D8RFM5_9EURO</name>
<organism evidence="3 4">
    <name type="scientific">Aspergillus mulundensis</name>
    <dbReference type="NCBI Taxonomy" id="1810919"/>
    <lineage>
        <taxon>Eukaryota</taxon>
        <taxon>Fungi</taxon>
        <taxon>Dikarya</taxon>
        <taxon>Ascomycota</taxon>
        <taxon>Pezizomycotina</taxon>
        <taxon>Eurotiomycetes</taxon>
        <taxon>Eurotiomycetidae</taxon>
        <taxon>Eurotiales</taxon>
        <taxon>Aspergillaceae</taxon>
        <taxon>Aspergillus</taxon>
        <taxon>Aspergillus subgen. Nidulantes</taxon>
    </lineage>
</organism>
<gene>
    <name evidence="3" type="ORF">DSM5745_07938</name>
</gene>
<dbReference type="Proteomes" id="UP000256690">
    <property type="component" value="Unassembled WGS sequence"/>
</dbReference>
<keyword evidence="2" id="KW-0539">Nucleus</keyword>
<dbReference type="OrthoDB" id="3509362at2759"/>
<dbReference type="STRING" id="1810919.A0A3D8RFM5"/>
<dbReference type="RefSeq" id="XP_026601986.1">
    <property type="nucleotide sequence ID" value="XM_026749954.1"/>
</dbReference>
<reference evidence="3 4" key="1">
    <citation type="journal article" date="2018" name="IMA Fungus">
        <title>IMA Genome-F 9: Draft genome sequence of Annulohypoxylon stygium, Aspergillus mulundensis, Berkeleyomyces basicola (syn. Thielaviopsis basicola), Ceratocystis smalleyi, two Cercospora beticola strains, Coleophoma cylindrospora, Fusarium fracticaudum, Phialophora cf. hyalina, and Morchella septimelata.</title>
        <authorList>
            <person name="Wingfield B.D."/>
            <person name="Bills G.F."/>
            <person name="Dong Y."/>
            <person name="Huang W."/>
            <person name="Nel W.J."/>
            <person name="Swalarsk-Parry B.S."/>
            <person name="Vaghefi N."/>
            <person name="Wilken P.M."/>
            <person name="An Z."/>
            <person name="de Beer Z.W."/>
            <person name="De Vos L."/>
            <person name="Chen L."/>
            <person name="Duong T.A."/>
            <person name="Gao Y."/>
            <person name="Hammerbacher A."/>
            <person name="Kikkert J.R."/>
            <person name="Li Y."/>
            <person name="Li H."/>
            <person name="Li K."/>
            <person name="Li Q."/>
            <person name="Liu X."/>
            <person name="Ma X."/>
            <person name="Naidoo K."/>
            <person name="Pethybridge S.J."/>
            <person name="Sun J."/>
            <person name="Steenkamp E.T."/>
            <person name="van der Nest M.A."/>
            <person name="van Wyk S."/>
            <person name="Wingfield M.J."/>
            <person name="Xiong C."/>
            <person name="Yue Q."/>
            <person name="Zhang X."/>
        </authorList>
    </citation>
    <scope>NUCLEOTIDE SEQUENCE [LARGE SCALE GENOMIC DNA]</scope>
    <source>
        <strain evidence="3 4">DSM 5745</strain>
    </source>
</reference>
<dbReference type="GeneID" id="38118308"/>
<comment type="caution">
    <text evidence="3">The sequence shown here is derived from an EMBL/GenBank/DDBJ whole genome shotgun (WGS) entry which is preliminary data.</text>
</comment>
<evidence type="ECO:0008006" key="5">
    <source>
        <dbReference type="Google" id="ProtNLM"/>
    </source>
</evidence>
<dbReference type="PANTHER" id="PTHR37534">
    <property type="entry name" value="TRANSCRIPTIONAL ACTIVATOR PROTEIN UGA3"/>
    <property type="match status" value="1"/>
</dbReference>
<dbReference type="InterPro" id="IPR021858">
    <property type="entry name" value="Fun_TF"/>
</dbReference>
<evidence type="ECO:0000313" key="3">
    <source>
        <dbReference type="EMBL" id="RDW72766.1"/>
    </source>
</evidence>
<evidence type="ECO:0000256" key="1">
    <source>
        <dbReference type="ARBA" id="ARBA00004123"/>
    </source>
</evidence>
<keyword evidence="4" id="KW-1185">Reference proteome</keyword>
<proteinExistence type="predicted"/>
<dbReference type="Pfam" id="PF11951">
    <property type="entry name" value="Fungal_trans_2"/>
    <property type="match status" value="1"/>
</dbReference>
<protein>
    <recommendedName>
        <fullName evidence="5">Zn(II)2Cys6 transcription factor</fullName>
    </recommendedName>
</protein>
<dbReference type="AlphaFoldDB" id="A0A3D8RFM5"/>